<dbReference type="InterPro" id="IPR004568">
    <property type="entry name" value="Ppantetheine-prot_Trfase_dom"/>
</dbReference>
<evidence type="ECO:0000256" key="7">
    <source>
        <dbReference type="ARBA" id="ARBA00023160"/>
    </source>
</evidence>
<dbReference type="HAMAP" id="MF_00101">
    <property type="entry name" value="AcpS"/>
    <property type="match status" value="1"/>
</dbReference>
<dbReference type="SUPFAM" id="SSF56214">
    <property type="entry name" value="4'-phosphopantetheinyl transferase"/>
    <property type="match status" value="1"/>
</dbReference>
<evidence type="ECO:0000256" key="8">
    <source>
        <dbReference type="HAMAP-Rule" id="MF_00101"/>
    </source>
</evidence>
<evidence type="ECO:0000256" key="2">
    <source>
        <dbReference type="ARBA" id="ARBA00022679"/>
    </source>
</evidence>
<dbReference type="InterPro" id="IPR037143">
    <property type="entry name" value="4-PPantetheinyl_Trfase_dom_sf"/>
</dbReference>
<dbReference type="NCBIfam" id="TIGR00516">
    <property type="entry name" value="acpS"/>
    <property type="match status" value="1"/>
</dbReference>
<evidence type="ECO:0000256" key="1">
    <source>
        <dbReference type="ARBA" id="ARBA00022516"/>
    </source>
</evidence>
<dbReference type="Pfam" id="PF01648">
    <property type="entry name" value="ACPS"/>
    <property type="match status" value="1"/>
</dbReference>
<keyword evidence="8" id="KW-0963">Cytoplasm</keyword>
<comment type="cofactor">
    <cofactor evidence="8">
        <name>Mg(2+)</name>
        <dbReference type="ChEBI" id="CHEBI:18420"/>
    </cofactor>
</comment>
<protein>
    <recommendedName>
        <fullName evidence="8">Holo-[acyl-carrier-protein] synthase</fullName>
        <shortName evidence="8">Holo-ACP synthase</shortName>
        <ecNumber evidence="8">2.7.8.7</ecNumber>
    </recommendedName>
    <alternativeName>
        <fullName evidence="8">4'-phosphopantetheinyl transferase AcpS</fullName>
    </alternativeName>
</protein>
<organism evidence="10 11">
    <name type="scientific">Nocardioides cavernae</name>
    <dbReference type="NCBI Taxonomy" id="1921566"/>
    <lineage>
        <taxon>Bacteria</taxon>
        <taxon>Bacillati</taxon>
        <taxon>Actinomycetota</taxon>
        <taxon>Actinomycetes</taxon>
        <taxon>Propionibacteriales</taxon>
        <taxon>Nocardioidaceae</taxon>
        <taxon>Nocardioides</taxon>
    </lineage>
</organism>
<keyword evidence="1 8" id="KW-0444">Lipid biosynthesis</keyword>
<keyword evidence="7 8" id="KW-0275">Fatty acid biosynthesis</keyword>
<evidence type="ECO:0000313" key="11">
    <source>
        <dbReference type="Proteomes" id="UP000618818"/>
    </source>
</evidence>
<keyword evidence="6 8" id="KW-0443">Lipid metabolism</keyword>
<comment type="function">
    <text evidence="8">Transfers the 4'-phosphopantetheine moiety from coenzyme A to a Ser of acyl-carrier-protein.</text>
</comment>
<sequence>MGGSTQVGGTVGTGTDIVSVARIAALYRSAGDRFLRRWFTDDEIDYCTSRARPELHLAARMAAKEAVLKALRPAGDAPLAWRSIEIGRDADGAPSVRLGGDVRVLAARRGAGSIHVSLSHCDEYAVAVAVADAAAG</sequence>
<comment type="subcellular location">
    <subcellularLocation>
        <location evidence="8">Cytoplasm</location>
    </subcellularLocation>
</comment>
<keyword evidence="11" id="KW-1185">Reference proteome</keyword>
<name>A0ABR8N4Q3_9ACTN</name>
<keyword evidence="4 8" id="KW-0276">Fatty acid metabolism</keyword>
<reference evidence="10 11" key="1">
    <citation type="submission" date="2020-09" db="EMBL/GenBank/DDBJ databases">
        <title>novel species in genus Nocardioides.</title>
        <authorList>
            <person name="Zhang G."/>
        </authorList>
    </citation>
    <scope>NUCLEOTIDE SEQUENCE [LARGE SCALE GENOMIC DNA]</scope>
    <source>
        <strain evidence="10 11">KCTC 39551</strain>
    </source>
</reference>
<evidence type="ECO:0000313" key="10">
    <source>
        <dbReference type="EMBL" id="MBD3923139.1"/>
    </source>
</evidence>
<feature type="binding site" evidence="8">
    <location>
        <position position="16"/>
    </location>
    <ligand>
        <name>Mg(2+)</name>
        <dbReference type="ChEBI" id="CHEBI:18420"/>
    </ligand>
</feature>
<feature type="domain" description="4'-phosphopantetheinyl transferase" evidence="9">
    <location>
        <begin position="13"/>
        <end position="129"/>
    </location>
</feature>
<comment type="similarity">
    <text evidence="8">Belongs to the P-Pant transferase superfamily. AcpS family.</text>
</comment>
<comment type="catalytic activity">
    <reaction evidence="8">
        <text>apo-[ACP] + CoA = holo-[ACP] + adenosine 3',5'-bisphosphate + H(+)</text>
        <dbReference type="Rhea" id="RHEA:12068"/>
        <dbReference type="Rhea" id="RHEA-COMP:9685"/>
        <dbReference type="Rhea" id="RHEA-COMP:9690"/>
        <dbReference type="ChEBI" id="CHEBI:15378"/>
        <dbReference type="ChEBI" id="CHEBI:29999"/>
        <dbReference type="ChEBI" id="CHEBI:57287"/>
        <dbReference type="ChEBI" id="CHEBI:58343"/>
        <dbReference type="ChEBI" id="CHEBI:64479"/>
        <dbReference type="EC" id="2.7.8.7"/>
    </reaction>
</comment>
<keyword evidence="3 8" id="KW-0479">Metal-binding</keyword>
<dbReference type="RefSeq" id="WP_191193039.1">
    <property type="nucleotide sequence ID" value="NZ_JACXYZ010000001.1"/>
</dbReference>
<evidence type="ECO:0000259" key="9">
    <source>
        <dbReference type="Pfam" id="PF01648"/>
    </source>
</evidence>
<keyword evidence="5 8" id="KW-0460">Magnesium</keyword>
<keyword evidence="2 8" id="KW-0808">Transferase</keyword>
<evidence type="ECO:0000256" key="4">
    <source>
        <dbReference type="ARBA" id="ARBA00022832"/>
    </source>
</evidence>
<evidence type="ECO:0000256" key="5">
    <source>
        <dbReference type="ARBA" id="ARBA00022842"/>
    </source>
</evidence>
<accession>A0ABR8N4Q3</accession>
<dbReference type="InterPro" id="IPR008278">
    <property type="entry name" value="4-PPantetheinyl_Trfase_dom"/>
</dbReference>
<dbReference type="NCBIfam" id="TIGR00556">
    <property type="entry name" value="pantethn_trn"/>
    <property type="match status" value="1"/>
</dbReference>
<proteinExistence type="inferred from homology"/>
<comment type="caution">
    <text evidence="10">The sequence shown here is derived from an EMBL/GenBank/DDBJ whole genome shotgun (WGS) entry which is preliminary data.</text>
</comment>
<dbReference type="InterPro" id="IPR002582">
    <property type="entry name" value="ACPS"/>
</dbReference>
<dbReference type="Gene3D" id="3.90.470.20">
    <property type="entry name" value="4'-phosphopantetheinyl transferase domain"/>
    <property type="match status" value="1"/>
</dbReference>
<gene>
    <name evidence="8 10" type="primary">acpS</name>
    <name evidence="10" type="ORF">IEZ26_00780</name>
</gene>
<evidence type="ECO:0000256" key="6">
    <source>
        <dbReference type="ARBA" id="ARBA00023098"/>
    </source>
</evidence>
<dbReference type="EMBL" id="JACXYZ010000001">
    <property type="protein sequence ID" value="MBD3923139.1"/>
    <property type="molecule type" value="Genomic_DNA"/>
</dbReference>
<dbReference type="GO" id="GO:0008897">
    <property type="term" value="F:holo-[acyl-carrier-protein] synthase activity"/>
    <property type="evidence" value="ECO:0007669"/>
    <property type="project" value="UniProtKB-EC"/>
</dbReference>
<feature type="binding site" evidence="8">
    <location>
        <position position="65"/>
    </location>
    <ligand>
        <name>Mg(2+)</name>
        <dbReference type="ChEBI" id="CHEBI:18420"/>
    </ligand>
</feature>
<dbReference type="Proteomes" id="UP000618818">
    <property type="component" value="Unassembled WGS sequence"/>
</dbReference>
<dbReference type="EC" id="2.7.8.7" evidence="8"/>
<evidence type="ECO:0000256" key="3">
    <source>
        <dbReference type="ARBA" id="ARBA00022723"/>
    </source>
</evidence>